<dbReference type="GO" id="GO:0004527">
    <property type="term" value="F:exonuclease activity"/>
    <property type="evidence" value="ECO:0007669"/>
    <property type="project" value="UniProtKB-KW"/>
</dbReference>
<sequence length="93" mass="10072">MGVPDTVAHWSFAQDSLLAHGGQPQASKNVWVDSLFLDEDALDTALETLGGLQTDRYVSHVLTLKERISTQIQVRSYTGGRSVISGPGCSRLD</sequence>
<dbReference type="EMBL" id="UOFO01000102">
    <property type="protein sequence ID" value="VAW86815.1"/>
    <property type="molecule type" value="Genomic_DNA"/>
</dbReference>
<proteinExistence type="predicted"/>
<accession>A0A3B0Z0H8</accession>
<reference evidence="1" key="1">
    <citation type="submission" date="2018-06" db="EMBL/GenBank/DDBJ databases">
        <authorList>
            <person name="Zhirakovskaya E."/>
        </authorList>
    </citation>
    <scope>NUCLEOTIDE SEQUENCE</scope>
</reference>
<dbReference type="AlphaFoldDB" id="A0A3B0Z0H8"/>
<protein>
    <submittedName>
        <fullName evidence="1">Exonuclease SbcC</fullName>
    </submittedName>
</protein>
<gene>
    <name evidence="1" type="ORF">MNBD_GAMMA16-854</name>
</gene>
<evidence type="ECO:0000313" key="1">
    <source>
        <dbReference type="EMBL" id="VAW86815.1"/>
    </source>
</evidence>
<organism evidence="1">
    <name type="scientific">hydrothermal vent metagenome</name>
    <dbReference type="NCBI Taxonomy" id="652676"/>
    <lineage>
        <taxon>unclassified sequences</taxon>
        <taxon>metagenomes</taxon>
        <taxon>ecological metagenomes</taxon>
    </lineage>
</organism>
<keyword evidence="1" id="KW-0378">Hydrolase</keyword>
<name>A0A3B0Z0H8_9ZZZZ</name>
<keyword evidence="1" id="KW-0269">Exonuclease</keyword>
<keyword evidence="1" id="KW-0540">Nuclease</keyword>